<dbReference type="AlphaFoldDB" id="A0A328C1U3"/>
<organism evidence="1 2">
    <name type="scientific">Lujinxingia litoralis</name>
    <dbReference type="NCBI Taxonomy" id="2211119"/>
    <lineage>
        <taxon>Bacteria</taxon>
        <taxon>Deltaproteobacteria</taxon>
        <taxon>Bradymonadales</taxon>
        <taxon>Lujinxingiaceae</taxon>
        <taxon>Lujinxingia</taxon>
    </lineage>
</organism>
<protein>
    <submittedName>
        <fullName evidence="1">Uncharacterized protein</fullName>
    </submittedName>
</protein>
<proteinExistence type="predicted"/>
<dbReference type="EMBL" id="QHKO01000009">
    <property type="protein sequence ID" value="RAL20567.1"/>
    <property type="molecule type" value="Genomic_DNA"/>
</dbReference>
<comment type="caution">
    <text evidence="1">The sequence shown here is derived from an EMBL/GenBank/DDBJ whole genome shotgun (WGS) entry which is preliminary data.</text>
</comment>
<name>A0A328C1U3_9DELT</name>
<evidence type="ECO:0000313" key="1">
    <source>
        <dbReference type="EMBL" id="RAL20567.1"/>
    </source>
</evidence>
<dbReference type="Proteomes" id="UP000249169">
    <property type="component" value="Unassembled WGS sequence"/>
</dbReference>
<gene>
    <name evidence="1" type="ORF">DL240_16145</name>
</gene>
<sequence length="97" mass="10453">MSASIYSPPAELPGFRAGHCPECTQDVLAARDLVENELVEICVHCACNLSRHSPETLRWVEAPDVVELGYFIDGLESESCDSNGGCRDGACGVRQPT</sequence>
<dbReference type="RefSeq" id="WP_111730933.1">
    <property type="nucleotide sequence ID" value="NZ_QHKO01000009.1"/>
</dbReference>
<reference evidence="1 2" key="1">
    <citation type="submission" date="2018-05" db="EMBL/GenBank/DDBJ databases">
        <title>Lujinxingia marina gen. nov. sp. nov., a new facultative anaerobic member of the class Deltaproteobacteria, and proposal of Lujinxingaceae fam. nov.</title>
        <authorList>
            <person name="Li C.-M."/>
        </authorList>
    </citation>
    <scope>NUCLEOTIDE SEQUENCE [LARGE SCALE GENOMIC DNA]</scope>
    <source>
        <strain evidence="1 2">B210</strain>
    </source>
</reference>
<accession>A0A328C1U3</accession>
<evidence type="ECO:0000313" key="2">
    <source>
        <dbReference type="Proteomes" id="UP000249169"/>
    </source>
</evidence>
<keyword evidence="2" id="KW-1185">Reference proteome</keyword>
<dbReference type="OrthoDB" id="5514845at2"/>